<sequence length="170" mass="18994">MSKNITAENFEVLIANILDKSNDILLKCIDKVMDKSNENLEMIIEISNKNLAKTMEKCMSNSVTDCMKELHSAMSTLGASVSKSQQQGVKLNISPMLETMTMALWTVERGKKDEERRSQKLRICVTLNSLSAAENLIASSKIFRSFPATKNVFIISGLSKRQAEQASLMR</sequence>
<reference evidence="3" key="1">
    <citation type="submission" date="2012-12" db="EMBL/GenBank/DDBJ databases">
        <authorList>
            <person name="Hellsten U."/>
            <person name="Grimwood J."/>
            <person name="Chapman J.A."/>
            <person name="Shapiro H."/>
            <person name="Aerts A."/>
            <person name="Otillar R.P."/>
            <person name="Terry A.Y."/>
            <person name="Boore J.L."/>
            <person name="Simakov O."/>
            <person name="Marletaz F."/>
            <person name="Cho S.-J."/>
            <person name="Edsinger-Gonzales E."/>
            <person name="Havlak P."/>
            <person name="Kuo D.-H."/>
            <person name="Larsson T."/>
            <person name="Lv J."/>
            <person name="Arendt D."/>
            <person name="Savage R."/>
            <person name="Osoegawa K."/>
            <person name="de Jong P."/>
            <person name="Lindberg D.R."/>
            <person name="Seaver E.C."/>
            <person name="Weisblat D.A."/>
            <person name="Putnam N.H."/>
            <person name="Grigoriev I.V."/>
            <person name="Rokhsar D.S."/>
        </authorList>
    </citation>
    <scope>NUCLEOTIDE SEQUENCE</scope>
</reference>
<dbReference type="EnsemblMetazoa" id="HelroT175876">
    <property type="protein sequence ID" value="HelroP175876"/>
    <property type="gene ID" value="HelroG175876"/>
</dbReference>
<dbReference type="EMBL" id="AMQM01005462">
    <property type="status" value="NOT_ANNOTATED_CDS"/>
    <property type="molecule type" value="Genomic_DNA"/>
</dbReference>
<dbReference type="InParanoid" id="T1F9T4"/>
<dbReference type="Proteomes" id="UP000015101">
    <property type="component" value="Unassembled WGS sequence"/>
</dbReference>
<dbReference type="CTD" id="20205583"/>
<dbReference type="GeneID" id="20205583"/>
<accession>T1F9T4</accession>
<evidence type="ECO:0000313" key="2">
    <source>
        <dbReference type="EnsemblMetazoa" id="HelroP175876"/>
    </source>
</evidence>
<proteinExistence type="predicted"/>
<evidence type="ECO:0000313" key="3">
    <source>
        <dbReference type="Proteomes" id="UP000015101"/>
    </source>
</evidence>
<dbReference type="HOGENOM" id="CLU_1572341_0_0_1"/>
<evidence type="ECO:0000313" key="1">
    <source>
        <dbReference type="EMBL" id="ESO00444.1"/>
    </source>
</evidence>
<dbReference type="AlphaFoldDB" id="T1F9T4"/>
<dbReference type="RefSeq" id="XP_009021494.1">
    <property type="nucleotide sequence ID" value="XM_009023246.1"/>
</dbReference>
<dbReference type="KEGG" id="hro:HELRODRAFT_175876"/>
<reference evidence="1 3" key="2">
    <citation type="journal article" date="2013" name="Nature">
        <title>Insights into bilaterian evolution from three spiralian genomes.</title>
        <authorList>
            <person name="Simakov O."/>
            <person name="Marletaz F."/>
            <person name="Cho S.J."/>
            <person name="Edsinger-Gonzales E."/>
            <person name="Havlak P."/>
            <person name="Hellsten U."/>
            <person name="Kuo D.H."/>
            <person name="Larsson T."/>
            <person name="Lv J."/>
            <person name="Arendt D."/>
            <person name="Savage R."/>
            <person name="Osoegawa K."/>
            <person name="de Jong P."/>
            <person name="Grimwood J."/>
            <person name="Chapman J.A."/>
            <person name="Shapiro H."/>
            <person name="Aerts A."/>
            <person name="Otillar R.P."/>
            <person name="Terry A.Y."/>
            <person name="Boore J.L."/>
            <person name="Grigoriev I.V."/>
            <person name="Lindberg D.R."/>
            <person name="Seaver E.C."/>
            <person name="Weisblat D.A."/>
            <person name="Putnam N.H."/>
            <person name="Rokhsar D.S."/>
        </authorList>
    </citation>
    <scope>NUCLEOTIDE SEQUENCE</scope>
</reference>
<keyword evidence="3" id="KW-1185">Reference proteome</keyword>
<name>T1F9T4_HELRO</name>
<gene>
    <name evidence="2" type="primary">20205583</name>
    <name evidence="1" type="ORF">HELRODRAFT_175876</name>
</gene>
<reference evidence="2" key="3">
    <citation type="submission" date="2015-06" db="UniProtKB">
        <authorList>
            <consortium name="EnsemblMetazoa"/>
        </authorList>
    </citation>
    <scope>IDENTIFICATION</scope>
</reference>
<organism evidence="2 3">
    <name type="scientific">Helobdella robusta</name>
    <name type="common">Californian leech</name>
    <dbReference type="NCBI Taxonomy" id="6412"/>
    <lineage>
        <taxon>Eukaryota</taxon>
        <taxon>Metazoa</taxon>
        <taxon>Spiralia</taxon>
        <taxon>Lophotrochozoa</taxon>
        <taxon>Annelida</taxon>
        <taxon>Clitellata</taxon>
        <taxon>Hirudinea</taxon>
        <taxon>Rhynchobdellida</taxon>
        <taxon>Glossiphoniidae</taxon>
        <taxon>Helobdella</taxon>
    </lineage>
</organism>
<dbReference type="EMBL" id="KB096945">
    <property type="protein sequence ID" value="ESO00444.1"/>
    <property type="molecule type" value="Genomic_DNA"/>
</dbReference>
<protein>
    <submittedName>
        <fullName evidence="1 2">Uncharacterized protein</fullName>
    </submittedName>
</protein>